<evidence type="ECO:0000313" key="2">
    <source>
        <dbReference type="EMBL" id="GIH38586.1"/>
    </source>
</evidence>
<gene>
    <name evidence="2" type="ORF">Mco01_15860</name>
</gene>
<sequence>MRKVIVSVFVTLDGVQDDPHEWSLGHWTDEYSGYARDQLFAADALLMGRVTYEGFAGSWPTMTDEDGAPEGFADRINTMPKYVASTTLRELDWTNSHLIEGDVVDAVRDLRHQPGGDILMYGCGGLARLLTRRGLVDEIRLWVHPVVLGRGEHVFAGWDETPMRLLRTRTFASGVVVLAHEPQS</sequence>
<dbReference type="InterPro" id="IPR002734">
    <property type="entry name" value="RibDG_C"/>
</dbReference>
<dbReference type="Pfam" id="PF01872">
    <property type="entry name" value="RibD_C"/>
    <property type="match status" value="1"/>
</dbReference>
<evidence type="ECO:0000313" key="3">
    <source>
        <dbReference type="Proteomes" id="UP000603904"/>
    </source>
</evidence>
<dbReference type="InterPro" id="IPR050765">
    <property type="entry name" value="Riboflavin_Biosynth_HTPR"/>
</dbReference>
<reference evidence="2 3" key="1">
    <citation type="submission" date="2021-01" db="EMBL/GenBank/DDBJ databases">
        <title>Whole genome shotgun sequence of Microbispora corallina NBRC 16416.</title>
        <authorList>
            <person name="Komaki H."/>
            <person name="Tamura T."/>
        </authorList>
    </citation>
    <scope>NUCLEOTIDE SEQUENCE [LARGE SCALE GENOMIC DNA]</scope>
    <source>
        <strain evidence="2 3">NBRC 16416</strain>
    </source>
</reference>
<comment type="caution">
    <text evidence="2">The sequence shown here is derived from an EMBL/GenBank/DDBJ whole genome shotgun (WGS) entry which is preliminary data.</text>
</comment>
<name>A0ABQ4FUY6_9ACTN</name>
<feature type="domain" description="Bacterial bifunctional deaminase-reductase C-terminal" evidence="1">
    <location>
        <begin position="2"/>
        <end position="177"/>
    </location>
</feature>
<accession>A0ABQ4FUY6</accession>
<organism evidence="2 3">
    <name type="scientific">Microbispora corallina</name>
    <dbReference type="NCBI Taxonomy" id="83302"/>
    <lineage>
        <taxon>Bacteria</taxon>
        <taxon>Bacillati</taxon>
        <taxon>Actinomycetota</taxon>
        <taxon>Actinomycetes</taxon>
        <taxon>Streptosporangiales</taxon>
        <taxon>Streptosporangiaceae</taxon>
        <taxon>Microbispora</taxon>
    </lineage>
</organism>
<dbReference type="Proteomes" id="UP000603904">
    <property type="component" value="Unassembled WGS sequence"/>
</dbReference>
<evidence type="ECO:0000259" key="1">
    <source>
        <dbReference type="Pfam" id="PF01872"/>
    </source>
</evidence>
<dbReference type="SUPFAM" id="SSF53597">
    <property type="entry name" value="Dihydrofolate reductase-like"/>
    <property type="match status" value="1"/>
</dbReference>
<dbReference type="EMBL" id="BOOC01000005">
    <property type="protein sequence ID" value="GIH38586.1"/>
    <property type="molecule type" value="Genomic_DNA"/>
</dbReference>
<proteinExistence type="predicted"/>
<dbReference type="RefSeq" id="WP_239103427.1">
    <property type="nucleotide sequence ID" value="NZ_BAAAGP010000002.1"/>
</dbReference>
<dbReference type="InterPro" id="IPR024072">
    <property type="entry name" value="DHFR-like_dom_sf"/>
</dbReference>
<dbReference type="PANTHER" id="PTHR38011">
    <property type="entry name" value="DIHYDROFOLATE REDUCTASE FAMILY PROTEIN (AFU_ORTHOLOGUE AFUA_8G06820)"/>
    <property type="match status" value="1"/>
</dbReference>
<dbReference type="Gene3D" id="3.40.430.10">
    <property type="entry name" value="Dihydrofolate Reductase, subunit A"/>
    <property type="match status" value="1"/>
</dbReference>
<protein>
    <submittedName>
        <fullName evidence="2">Pyrimidine reductase</fullName>
    </submittedName>
</protein>
<keyword evidence="3" id="KW-1185">Reference proteome</keyword>
<dbReference type="PANTHER" id="PTHR38011:SF11">
    <property type="entry name" value="2,5-DIAMINO-6-RIBOSYLAMINO-4(3H)-PYRIMIDINONE 5'-PHOSPHATE REDUCTASE"/>
    <property type="match status" value="1"/>
</dbReference>